<sequence length="296" mass="32659">MASHPIRLRTLLGDYPNTRALRNGELESPLAAFDFADVKVANRAFKKVVREHAFDVAELALVTFLQARAYGKPLVLLPAVVGAGRFQHHCLVHDATRGKLGVAGLAGKRIGIRAYAQTTVTWVRGVLADDYGVDLDAIEWVTFEDGHLAEFPDPAGTRRAPAGATMAQMLFAGELDAAIIGTELPDDPRLQPVLPDPFAAARAWSERHGMLPINHMVALDAGLCRDRPDVVRDIYRLLQESKRRAGAPADGVDMTPFGVEANRRALALLIRYAHEQRLIPRRYEVDELFDDTTRMP</sequence>
<proteinExistence type="predicted"/>
<dbReference type="Gene3D" id="3.40.190.10">
    <property type="entry name" value="Periplasmic binding protein-like II"/>
    <property type="match status" value="1"/>
</dbReference>
<accession>A0ABP8HPY8</accession>
<dbReference type="SUPFAM" id="SSF53850">
    <property type="entry name" value="Periplasmic binding protein-like II"/>
    <property type="match status" value="1"/>
</dbReference>
<evidence type="ECO:0000313" key="1">
    <source>
        <dbReference type="EMBL" id="GAA4342486.1"/>
    </source>
</evidence>
<evidence type="ECO:0000313" key="2">
    <source>
        <dbReference type="Proteomes" id="UP001501671"/>
    </source>
</evidence>
<gene>
    <name evidence="1" type="ORF">GCM10023144_44520</name>
</gene>
<organism evidence="1 2">
    <name type="scientific">Pigmentiphaga soli</name>
    <dbReference type="NCBI Taxonomy" id="1007095"/>
    <lineage>
        <taxon>Bacteria</taxon>
        <taxon>Pseudomonadati</taxon>
        <taxon>Pseudomonadota</taxon>
        <taxon>Betaproteobacteria</taxon>
        <taxon>Burkholderiales</taxon>
        <taxon>Alcaligenaceae</taxon>
        <taxon>Pigmentiphaga</taxon>
    </lineage>
</organism>
<keyword evidence="2" id="KW-1185">Reference proteome</keyword>
<comment type="caution">
    <text evidence="1">The sequence shown here is derived from an EMBL/GenBank/DDBJ whole genome shotgun (WGS) entry which is preliminary data.</text>
</comment>
<name>A0ABP8HPY8_9BURK</name>
<reference evidence="2" key="1">
    <citation type="journal article" date="2019" name="Int. J. Syst. Evol. Microbiol.">
        <title>The Global Catalogue of Microorganisms (GCM) 10K type strain sequencing project: providing services to taxonomists for standard genome sequencing and annotation.</title>
        <authorList>
            <consortium name="The Broad Institute Genomics Platform"/>
            <consortium name="The Broad Institute Genome Sequencing Center for Infectious Disease"/>
            <person name="Wu L."/>
            <person name="Ma J."/>
        </authorList>
    </citation>
    <scope>NUCLEOTIDE SEQUENCE [LARGE SCALE GENOMIC DNA]</scope>
    <source>
        <strain evidence="2">JCM 17666</strain>
    </source>
</reference>
<dbReference type="EMBL" id="BAABFO010000034">
    <property type="protein sequence ID" value="GAA4342486.1"/>
    <property type="molecule type" value="Genomic_DNA"/>
</dbReference>
<protein>
    <submittedName>
        <fullName evidence="1">ABC transporter substrate-binding protein</fullName>
    </submittedName>
</protein>
<dbReference type="Proteomes" id="UP001501671">
    <property type="component" value="Unassembled WGS sequence"/>
</dbReference>